<sequence length="75" mass="8535">MLSTFEKEGDIGQSVGVVFRNIRTPARMIIHKYFASCLATGSGHQAIATVDAPFFSRDLSNRKFHRPQNHRPYQK</sequence>
<dbReference type="AlphaFoldDB" id="A0A0N8KMZ4"/>
<comment type="caution">
    <text evidence="1">The sequence shown here is derived from an EMBL/GenBank/DDBJ whole genome shotgun (WGS) entry which is preliminary data.</text>
</comment>
<dbReference type="EMBL" id="LJZR01000014">
    <property type="protein sequence ID" value="KPQ35106.1"/>
    <property type="molecule type" value="Genomic_DNA"/>
</dbReference>
<protein>
    <submittedName>
        <fullName evidence="1">Uncharacterized protein</fullName>
    </submittedName>
</protein>
<evidence type="ECO:0000313" key="1">
    <source>
        <dbReference type="EMBL" id="KPQ35106.1"/>
    </source>
</evidence>
<name>A0A0N8KMZ4_9CYAN</name>
<accession>A0A0N8KMZ4</accession>
<evidence type="ECO:0000313" key="2">
    <source>
        <dbReference type="Proteomes" id="UP000050465"/>
    </source>
</evidence>
<proteinExistence type="predicted"/>
<dbReference type="Proteomes" id="UP000050465">
    <property type="component" value="Unassembled WGS sequence"/>
</dbReference>
<gene>
    <name evidence="1" type="ORF">HLUCCA11_11850</name>
</gene>
<reference evidence="1 2" key="1">
    <citation type="submission" date="2015-09" db="EMBL/GenBank/DDBJ databases">
        <title>Identification and resolution of microdiversity through metagenomic sequencing of parallel consortia.</title>
        <authorList>
            <person name="Nelson W.C."/>
            <person name="Romine M.F."/>
            <person name="Lindemann S.R."/>
        </authorList>
    </citation>
    <scope>NUCLEOTIDE SEQUENCE [LARGE SCALE GENOMIC DNA]</scope>
    <source>
        <strain evidence="1">Ana</strain>
    </source>
</reference>
<organism evidence="1 2">
    <name type="scientific">Phormidesmis priestleyi Ana</name>
    <dbReference type="NCBI Taxonomy" id="1666911"/>
    <lineage>
        <taxon>Bacteria</taxon>
        <taxon>Bacillati</taxon>
        <taxon>Cyanobacteriota</taxon>
        <taxon>Cyanophyceae</taxon>
        <taxon>Leptolyngbyales</taxon>
        <taxon>Leptolyngbyaceae</taxon>
        <taxon>Phormidesmis</taxon>
    </lineage>
</organism>